<evidence type="ECO:0000256" key="3">
    <source>
        <dbReference type="ARBA" id="ARBA00022525"/>
    </source>
</evidence>
<dbReference type="STRING" id="703135.A0A2A9NN12"/>
<dbReference type="Proteomes" id="UP000242287">
    <property type="component" value="Unassembled WGS sequence"/>
</dbReference>
<evidence type="ECO:0000259" key="4">
    <source>
        <dbReference type="Pfam" id="PF20147"/>
    </source>
</evidence>
<dbReference type="GO" id="GO:0043657">
    <property type="term" value="C:host cell"/>
    <property type="evidence" value="ECO:0007669"/>
    <property type="project" value="UniProtKB-SubCell"/>
</dbReference>
<dbReference type="GO" id="GO:0005576">
    <property type="term" value="C:extracellular region"/>
    <property type="evidence" value="ECO:0007669"/>
    <property type="project" value="UniProtKB-SubCell"/>
</dbReference>
<dbReference type="AlphaFoldDB" id="A0A2A9NN12"/>
<proteinExistence type="predicted"/>
<name>A0A2A9NN12_9AGAR</name>
<protein>
    <recommendedName>
        <fullName evidence="4">Crinkler effector protein N-terminal domain-containing protein</fullName>
    </recommendedName>
</protein>
<evidence type="ECO:0000256" key="1">
    <source>
        <dbReference type="ARBA" id="ARBA00004340"/>
    </source>
</evidence>
<keyword evidence="3" id="KW-0964">Secreted</keyword>
<dbReference type="InterPro" id="IPR045379">
    <property type="entry name" value="Crinkler_N"/>
</dbReference>
<organism evidence="5 6">
    <name type="scientific">Amanita thiersii Skay4041</name>
    <dbReference type="NCBI Taxonomy" id="703135"/>
    <lineage>
        <taxon>Eukaryota</taxon>
        <taxon>Fungi</taxon>
        <taxon>Dikarya</taxon>
        <taxon>Basidiomycota</taxon>
        <taxon>Agaricomycotina</taxon>
        <taxon>Agaricomycetes</taxon>
        <taxon>Agaricomycetidae</taxon>
        <taxon>Agaricales</taxon>
        <taxon>Pluteineae</taxon>
        <taxon>Amanitaceae</taxon>
        <taxon>Amanita</taxon>
    </lineage>
</organism>
<evidence type="ECO:0000256" key="2">
    <source>
        <dbReference type="ARBA" id="ARBA00004613"/>
    </source>
</evidence>
<dbReference type="OrthoDB" id="2882874at2759"/>
<dbReference type="Pfam" id="PF20147">
    <property type="entry name" value="Crinkler"/>
    <property type="match status" value="1"/>
</dbReference>
<reference evidence="5 6" key="1">
    <citation type="submission" date="2014-02" db="EMBL/GenBank/DDBJ databases">
        <title>Transposable element dynamics among asymbiotic and ectomycorrhizal Amanita fungi.</title>
        <authorList>
            <consortium name="DOE Joint Genome Institute"/>
            <person name="Hess J."/>
            <person name="Skrede I."/>
            <person name="Wolfe B."/>
            <person name="LaButti K."/>
            <person name="Ohm R.A."/>
            <person name="Grigoriev I.V."/>
            <person name="Pringle A."/>
        </authorList>
    </citation>
    <scope>NUCLEOTIDE SEQUENCE [LARGE SCALE GENOMIC DNA]</scope>
    <source>
        <strain evidence="5 6">SKay4041</strain>
    </source>
</reference>
<comment type="subcellular location">
    <subcellularLocation>
        <location evidence="1">Host cell</location>
    </subcellularLocation>
    <subcellularLocation>
        <location evidence="2">Secreted</location>
    </subcellularLocation>
</comment>
<sequence>MTTTVSLFCLVYGDSFSRAFEVEIGREKSISVLREFVVQSGPSSLNGVRPADLDLWSVSIPISNEEGSQFPDLNQLRKLGIAETVGEAFPDSVDLQKRHARVIVTNAFHLSATSTSRLVNMTMV</sequence>
<evidence type="ECO:0000313" key="5">
    <source>
        <dbReference type="EMBL" id="PFH49072.1"/>
    </source>
</evidence>
<gene>
    <name evidence="5" type="ORF">AMATHDRAFT_5217</name>
</gene>
<feature type="domain" description="Crinkler effector protein N-terminal" evidence="4">
    <location>
        <begin position="5"/>
        <end position="104"/>
    </location>
</feature>
<dbReference type="EMBL" id="KZ302040">
    <property type="protein sequence ID" value="PFH49072.1"/>
    <property type="molecule type" value="Genomic_DNA"/>
</dbReference>
<keyword evidence="6" id="KW-1185">Reference proteome</keyword>
<accession>A0A2A9NN12</accession>
<evidence type="ECO:0000313" key="6">
    <source>
        <dbReference type="Proteomes" id="UP000242287"/>
    </source>
</evidence>